<dbReference type="PANTHER" id="PTHR47683">
    <property type="entry name" value="PSEUDOURIDINE SYNTHASE FAMILY PROTEIN-RELATED"/>
    <property type="match status" value="1"/>
</dbReference>
<name>A0A014LZX8_9GAMM</name>
<dbReference type="SUPFAM" id="SSF55174">
    <property type="entry name" value="Alpha-L RNA-binding motif"/>
    <property type="match status" value="1"/>
</dbReference>
<dbReference type="InterPro" id="IPR000748">
    <property type="entry name" value="PsdUridine_synth_RsuA/RluB/E/F"/>
</dbReference>
<dbReference type="NCBIfam" id="TIGR00093">
    <property type="entry name" value="pseudouridine synthase"/>
    <property type="match status" value="1"/>
</dbReference>
<evidence type="ECO:0000256" key="8">
    <source>
        <dbReference type="PROSITE-ProRule" id="PRU00182"/>
    </source>
</evidence>
<evidence type="ECO:0000313" key="11">
    <source>
        <dbReference type="EMBL" id="EXU75136.1"/>
    </source>
</evidence>
<dbReference type="Gene3D" id="3.30.70.1560">
    <property type="entry name" value="Alpha-L RNA-binding motif"/>
    <property type="match status" value="1"/>
</dbReference>
<accession>A0A014LZX8</accession>
<dbReference type="SMART" id="SM00363">
    <property type="entry name" value="S4"/>
    <property type="match status" value="1"/>
</dbReference>
<dbReference type="InterPro" id="IPR020094">
    <property type="entry name" value="TruA/RsuA/RluB/E/F_N"/>
</dbReference>
<keyword evidence="3" id="KW-0698">rRNA processing</keyword>
<protein>
    <recommendedName>
        <fullName evidence="9">Pseudouridine synthase</fullName>
        <ecNumber evidence="9">5.4.99.-</ecNumber>
    </recommendedName>
</protein>
<dbReference type="Gene3D" id="3.30.70.580">
    <property type="entry name" value="Pseudouridine synthase I, catalytic domain, N-terminal subdomain"/>
    <property type="match status" value="1"/>
</dbReference>
<dbReference type="EMBL" id="JFHN01000051">
    <property type="protein sequence ID" value="EXU75136.1"/>
    <property type="molecule type" value="Genomic_DNA"/>
</dbReference>
<comment type="similarity">
    <text evidence="1 9">Belongs to the pseudouridine synthase RsuA family.</text>
</comment>
<reference evidence="11 12" key="1">
    <citation type="submission" date="2014-02" db="EMBL/GenBank/DDBJ databases">
        <title>Draft genome of Erwinia mallotivora strain BT-MARDI, a papaya dieback pathogen.</title>
        <authorList>
            <person name="Redzuan R."/>
            <person name="Abu Bakar N."/>
            <person name="Badrun R."/>
            <person name="Mohd Raih M.F."/>
            <person name="Rozano L."/>
            <person name="Mat Amin N."/>
        </authorList>
    </citation>
    <scope>NUCLEOTIDE SEQUENCE [LARGE SCALE GENOMIC DNA]</scope>
    <source>
        <strain evidence="11 12">BT-MARDI</strain>
    </source>
</reference>
<dbReference type="InterPro" id="IPR042092">
    <property type="entry name" value="PsdUridine_s_RsuA/RluB/E/F_cat"/>
</dbReference>
<evidence type="ECO:0000256" key="2">
    <source>
        <dbReference type="ARBA" id="ARBA00011245"/>
    </source>
</evidence>
<dbReference type="CDD" id="cd02553">
    <property type="entry name" value="PseudoU_synth_RsuA"/>
    <property type="match status" value="1"/>
</dbReference>
<dbReference type="Gene3D" id="3.10.290.10">
    <property type="entry name" value="RNA-binding S4 domain"/>
    <property type="match status" value="1"/>
</dbReference>
<comment type="catalytic activity">
    <reaction evidence="6">
        <text>uridine(516) in 16S rRNA = pseudouridine(516) in 16S rRNA</text>
        <dbReference type="Rhea" id="RHEA:38867"/>
        <dbReference type="Rhea" id="RHEA-COMP:10089"/>
        <dbReference type="Rhea" id="RHEA-COMP:10090"/>
        <dbReference type="ChEBI" id="CHEBI:65314"/>
        <dbReference type="ChEBI" id="CHEBI:65315"/>
        <dbReference type="EC" id="5.4.99.19"/>
    </reaction>
</comment>
<dbReference type="InterPro" id="IPR006145">
    <property type="entry name" value="PsdUridine_synth_RsuA/RluA"/>
</dbReference>
<comment type="function">
    <text evidence="7">Responsible for synthesis of pseudouridine from uracil-516 in 16S ribosomal RNA.</text>
</comment>
<evidence type="ECO:0000256" key="4">
    <source>
        <dbReference type="ARBA" id="ARBA00022884"/>
    </source>
</evidence>
<evidence type="ECO:0000259" key="10">
    <source>
        <dbReference type="SMART" id="SM00363"/>
    </source>
</evidence>
<dbReference type="Pfam" id="PF00849">
    <property type="entry name" value="PseudoU_synth_2"/>
    <property type="match status" value="1"/>
</dbReference>
<sequence>MRLDKFLSQQLEISRAIAGREIRARKITVDGEVVRDSAFRLSPENQVEYDGTLLQLQLGPRYFMLNKPQGYVCSTDDPDHPTVLYFLAEAAAYKLHAAGRLDIDTTGLVLMTDDGQWSHRITSPRHHCEKTYLVTLESPVADDTAEKFAAGVQLHNEKELTRPAMLERVSDLQVRLTISEGRYHQVKRMFAAVGNHVVALHRERIGAIELDPELQPGEYRALSEEEIASVGVVTGKAKNK</sequence>
<keyword evidence="4 8" id="KW-0694">RNA-binding</keyword>
<evidence type="ECO:0000256" key="3">
    <source>
        <dbReference type="ARBA" id="ARBA00022552"/>
    </source>
</evidence>
<dbReference type="GO" id="GO:0003723">
    <property type="term" value="F:RNA binding"/>
    <property type="evidence" value="ECO:0007669"/>
    <property type="project" value="UniProtKB-KW"/>
</dbReference>
<dbReference type="SUPFAM" id="SSF55120">
    <property type="entry name" value="Pseudouridine synthase"/>
    <property type="match status" value="1"/>
</dbReference>
<dbReference type="PATRIC" id="fig|69222.5.peg.2628"/>
<dbReference type="InterPro" id="IPR050343">
    <property type="entry name" value="RsuA_PseudoU_synthase"/>
</dbReference>
<evidence type="ECO:0000256" key="9">
    <source>
        <dbReference type="RuleBase" id="RU003887"/>
    </source>
</evidence>
<dbReference type="InterPro" id="IPR020103">
    <property type="entry name" value="PsdUridine_synth_cat_dom_sf"/>
</dbReference>
<dbReference type="CDD" id="cd00165">
    <property type="entry name" value="S4"/>
    <property type="match status" value="1"/>
</dbReference>
<dbReference type="FunFam" id="3.30.70.1560:FF:000001">
    <property type="entry name" value="Pseudouridine synthase"/>
    <property type="match status" value="1"/>
</dbReference>
<evidence type="ECO:0000256" key="1">
    <source>
        <dbReference type="ARBA" id="ARBA00008348"/>
    </source>
</evidence>
<dbReference type="InterPro" id="IPR036986">
    <property type="entry name" value="S4_RNA-bd_sf"/>
</dbReference>
<dbReference type="FunFam" id="3.30.70.580:FF:000004">
    <property type="entry name" value="Pseudouridine synthase"/>
    <property type="match status" value="1"/>
</dbReference>
<dbReference type="NCBIfam" id="NF008097">
    <property type="entry name" value="PRK10839.1"/>
    <property type="match status" value="1"/>
</dbReference>
<dbReference type="RefSeq" id="WP_034938054.1">
    <property type="nucleotide sequence ID" value="NZ_JFHN01000051.1"/>
</dbReference>
<dbReference type="PROSITE" id="PS01149">
    <property type="entry name" value="PSI_RSU"/>
    <property type="match status" value="1"/>
</dbReference>
<dbReference type="AlphaFoldDB" id="A0A014LZX8"/>
<keyword evidence="5 9" id="KW-0413">Isomerase</keyword>
<dbReference type="GO" id="GO:0160136">
    <property type="term" value="F:16S rRNA pseudouridine(516) synthase activity"/>
    <property type="evidence" value="ECO:0007669"/>
    <property type="project" value="UniProtKB-EC"/>
</dbReference>
<dbReference type="STRING" id="69222.BG55_12760"/>
<dbReference type="InterPro" id="IPR018496">
    <property type="entry name" value="PsdUridine_synth_RsuA/RluB_CS"/>
</dbReference>
<evidence type="ECO:0000256" key="7">
    <source>
        <dbReference type="ARBA" id="ARBA00037590"/>
    </source>
</evidence>
<evidence type="ECO:0000256" key="6">
    <source>
        <dbReference type="ARBA" id="ARBA00036749"/>
    </source>
</evidence>
<dbReference type="GO" id="GO:0000455">
    <property type="term" value="P:enzyme-directed rRNA pseudouridine synthesis"/>
    <property type="evidence" value="ECO:0007669"/>
    <property type="project" value="UniProtKB-ARBA"/>
</dbReference>
<proteinExistence type="inferred from homology"/>
<dbReference type="InterPro" id="IPR002942">
    <property type="entry name" value="S4_RNA-bd"/>
</dbReference>
<evidence type="ECO:0000313" key="12">
    <source>
        <dbReference type="Proteomes" id="UP000019918"/>
    </source>
</evidence>
<dbReference type="PANTHER" id="PTHR47683:SF4">
    <property type="entry name" value="PSEUDOURIDINE SYNTHASE"/>
    <property type="match status" value="1"/>
</dbReference>
<organism evidence="11 12">
    <name type="scientific">Erwinia mallotivora</name>
    <dbReference type="NCBI Taxonomy" id="69222"/>
    <lineage>
        <taxon>Bacteria</taxon>
        <taxon>Pseudomonadati</taxon>
        <taxon>Pseudomonadota</taxon>
        <taxon>Gammaproteobacteria</taxon>
        <taxon>Enterobacterales</taxon>
        <taxon>Erwiniaceae</taxon>
        <taxon>Erwinia</taxon>
    </lineage>
</organism>
<dbReference type="EC" id="5.4.99.-" evidence="9"/>
<dbReference type="Pfam" id="PF01479">
    <property type="entry name" value="S4"/>
    <property type="match status" value="1"/>
</dbReference>
<keyword evidence="12" id="KW-1185">Reference proteome</keyword>
<gene>
    <name evidence="11" type="ORF">BG55_12760</name>
</gene>
<comment type="subunit">
    <text evidence="2">Monomer.</text>
</comment>
<dbReference type="Proteomes" id="UP000019918">
    <property type="component" value="Unassembled WGS sequence"/>
</dbReference>
<dbReference type="GO" id="GO:0005829">
    <property type="term" value="C:cytosol"/>
    <property type="evidence" value="ECO:0007669"/>
    <property type="project" value="UniProtKB-ARBA"/>
</dbReference>
<dbReference type="PROSITE" id="PS50889">
    <property type="entry name" value="S4"/>
    <property type="match status" value="1"/>
</dbReference>
<feature type="domain" description="RNA-binding S4" evidence="10">
    <location>
        <begin position="1"/>
        <end position="58"/>
    </location>
</feature>
<dbReference type="OrthoDB" id="9807213at2"/>
<comment type="caution">
    <text evidence="11">The sequence shown here is derived from an EMBL/GenBank/DDBJ whole genome shotgun (WGS) entry which is preliminary data.</text>
</comment>
<evidence type="ECO:0000256" key="5">
    <source>
        <dbReference type="ARBA" id="ARBA00023235"/>
    </source>
</evidence>